<dbReference type="CDD" id="cd20335">
    <property type="entry name" value="BRcat_RBR"/>
    <property type="match status" value="1"/>
</dbReference>
<dbReference type="InterPro" id="IPR031127">
    <property type="entry name" value="E3_UB_ligase_RBR"/>
</dbReference>
<proteinExistence type="predicted"/>
<feature type="compositionally biased region" description="Basic and acidic residues" evidence="10">
    <location>
        <begin position="172"/>
        <end position="183"/>
    </location>
</feature>
<evidence type="ECO:0000313" key="14">
    <source>
        <dbReference type="Proteomes" id="UP001278766"/>
    </source>
</evidence>
<keyword evidence="8" id="KW-0862">Zinc</keyword>
<comment type="caution">
    <text evidence="13">The sequence shown here is derived from an EMBL/GenBank/DDBJ whole genome shotgun (WGS) entry which is preliminary data.</text>
</comment>
<comment type="catalytic activity">
    <reaction evidence="1">
        <text>[E2 ubiquitin-conjugating enzyme]-S-ubiquitinyl-L-cysteine + [acceptor protein]-L-lysine = [E2 ubiquitin-conjugating enzyme]-L-cysteine + [acceptor protein]-N(6)-ubiquitinyl-L-lysine.</text>
        <dbReference type="EC" id="2.3.2.31"/>
    </reaction>
</comment>
<dbReference type="RefSeq" id="XP_062657146.1">
    <property type="nucleotide sequence ID" value="XM_062799525.1"/>
</dbReference>
<dbReference type="Pfam" id="PF01485">
    <property type="entry name" value="IBR"/>
    <property type="match status" value="1"/>
</dbReference>
<dbReference type="GO" id="GO:0008270">
    <property type="term" value="F:zinc ion binding"/>
    <property type="evidence" value="ECO:0007669"/>
    <property type="project" value="UniProtKB-KW"/>
</dbReference>
<feature type="compositionally biased region" description="Acidic residues" evidence="10">
    <location>
        <begin position="30"/>
        <end position="39"/>
    </location>
</feature>
<dbReference type="Gene3D" id="3.30.40.10">
    <property type="entry name" value="Zinc/RING finger domain, C3HC4 (zinc finger)"/>
    <property type="match status" value="1"/>
</dbReference>
<dbReference type="SUPFAM" id="SSF57850">
    <property type="entry name" value="RING/U-box"/>
    <property type="match status" value="2"/>
</dbReference>
<feature type="compositionally biased region" description="Basic and acidic residues" evidence="10">
    <location>
        <begin position="451"/>
        <end position="496"/>
    </location>
</feature>
<evidence type="ECO:0000313" key="13">
    <source>
        <dbReference type="EMBL" id="KAK3293632.1"/>
    </source>
</evidence>
<evidence type="ECO:0000256" key="10">
    <source>
        <dbReference type="SAM" id="MobiDB-lite"/>
    </source>
</evidence>
<dbReference type="InterPro" id="IPR002867">
    <property type="entry name" value="IBR_dom"/>
</dbReference>
<evidence type="ECO:0000256" key="4">
    <source>
        <dbReference type="ARBA" id="ARBA00022723"/>
    </source>
</evidence>
<feature type="region of interest" description="Disordered" evidence="10">
    <location>
        <begin position="29"/>
        <end position="82"/>
    </location>
</feature>
<evidence type="ECO:0000259" key="12">
    <source>
        <dbReference type="PROSITE" id="PS51873"/>
    </source>
</evidence>
<evidence type="ECO:0000256" key="7">
    <source>
        <dbReference type="ARBA" id="ARBA00022786"/>
    </source>
</evidence>
<dbReference type="InterPro" id="IPR044066">
    <property type="entry name" value="TRIAD_supradom"/>
</dbReference>
<dbReference type="AlphaFoldDB" id="A0AAE0HBR0"/>
<keyword evidence="5" id="KW-0677">Repeat</keyword>
<organism evidence="13 14">
    <name type="scientific">Chaetomium fimeti</name>
    <dbReference type="NCBI Taxonomy" id="1854472"/>
    <lineage>
        <taxon>Eukaryota</taxon>
        <taxon>Fungi</taxon>
        <taxon>Dikarya</taxon>
        <taxon>Ascomycota</taxon>
        <taxon>Pezizomycotina</taxon>
        <taxon>Sordariomycetes</taxon>
        <taxon>Sordariomycetidae</taxon>
        <taxon>Sordariales</taxon>
        <taxon>Chaetomiaceae</taxon>
        <taxon>Chaetomium</taxon>
    </lineage>
</organism>
<dbReference type="PROSITE" id="PS50089">
    <property type="entry name" value="ZF_RING_2"/>
    <property type="match status" value="1"/>
</dbReference>
<dbReference type="InterPro" id="IPR013083">
    <property type="entry name" value="Znf_RING/FYVE/PHD"/>
</dbReference>
<evidence type="ECO:0000256" key="9">
    <source>
        <dbReference type="PROSITE-ProRule" id="PRU00175"/>
    </source>
</evidence>
<keyword evidence="6 9" id="KW-0863">Zinc-finger</keyword>
<name>A0AAE0HBR0_9PEZI</name>
<reference evidence="13" key="2">
    <citation type="submission" date="2023-06" db="EMBL/GenBank/DDBJ databases">
        <authorList>
            <consortium name="Lawrence Berkeley National Laboratory"/>
            <person name="Haridas S."/>
            <person name="Hensen N."/>
            <person name="Bonometti L."/>
            <person name="Westerberg I."/>
            <person name="Brannstrom I.O."/>
            <person name="Guillou S."/>
            <person name="Cros-Aarteil S."/>
            <person name="Calhoun S."/>
            <person name="Kuo A."/>
            <person name="Mondo S."/>
            <person name="Pangilinan J."/>
            <person name="Riley R."/>
            <person name="Labutti K."/>
            <person name="Andreopoulos B."/>
            <person name="Lipzen A."/>
            <person name="Chen C."/>
            <person name="Yanf M."/>
            <person name="Daum C."/>
            <person name="Ng V."/>
            <person name="Clum A."/>
            <person name="Steindorff A."/>
            <person name="Ohm R."/>
            <person name="Martin F."/>
            <person name="Silar P."/>
            <person name="Natvig D."/>
            <person name="Lalanne C."/>
            <person name="Gautier V."/>
            <person name="Ament-Velasquez S.L."/>
            <person name="Kruys A."/>
            <person name="Hutchinson M.I."/>
            <person name="Powell A.J."/>
            <person name="Barry K."/>
            <person name="Miller A.N."/>
            <person name="Grigoriev I.V."/>
            <person name="Debuchy R."/>
            <person name="Gladieux P."/>
            <person name="Thoren M.H."/>
            <person name="Johannesson H."/>
        </authorList>
    </citation>
    <scope>NUCLEOTIDE SEQUENCE</scope>
    <source>
        <strain evidence="13">CBS 168.71</strain>
    </source>
</reference>
<reference evidence="13" key="1">
    <citation type="journal article" date="2023" name="Mol. Phylogenet. Evol.">
        <title>Genome-scale phylogeny and comparative genomics of the fungal order Sordariales.</title>
        <authorList>
            <person name="Hensen N."/>
            <person name="Bonometti L."/>
            <person name="Westerberg I."/>
            <person name="Brannstrom I.O."/>
            <person name="Guillou S."/>
            <person name="Cros-Aarteil S."/>
            <person name="Calhoun S."/>
            <person name="Haridas S."/>
            <person name="Kuo A."/>
            <person name="Mondo S."/>
            <person name="Pangilinan J."/>
            <person name="Riley R."/>
            <person name="LaButti K."/>
            <person name="Andreopoulos B."/>
            <person name="Lipzen A."/>
            <person name="Chen C."/>
            <person name="Yan M."/>
            <person name="Daum C."/>
            <person name="Ng V."/>
            <person name="Clum A."/>
            <person name="Steindorff A."/>
            <person name="Ohm R.A."/>
            <person name="Martin F."/>
            <person name="Silar P."/>
            <person name="Natvig D.O."/>
            <person name="Lalanne C."/>
            <person name="Gautier V."/>
            <person name="Ament-Velasquez S.L."/>
            <person name="Kruys A."/>
            <person name="Hutchinson M.I."/>
            <person name="Powell A.J."/>
            <person name="Barry K."/>
            <person name="Miller A.N."/>
            <person name="Grigoriev I.V."/>
            <person name="Debuchy R."/>
            <person name="Gladieux P."/>
            <person name="Hiltunen Thoren M."/>
            <person name="Johannesson H."/>
        </authorList>
    </citation>
    <scope>NUCLEOTIDE SEQUENCE</scope>
    <source>
        <strain evidence="13">CBS 168.71</strain>
    </source>
</reference>
<sequence>MSNGKSAMAATVPSPRAFYGPISPAILGFDWEEDVEEDGPGTTEGAIVEDHQQQQQPPQQQQPQPQQQQRHQQHQGQPAPQLQPQSLRSAVLGFWGFNAALLRDFDDDTASVASGMATDGGSIVGEEVTGVLPPMGGALTHDSMFRTPLSGSDLSTLTIRGGDMQVEAGGQRGREPTLRRDTNTNRTGSSRSNNPYAAAIEDKQNAMTVAFLRSPARTGPADTAPTAAPDELGFGQRYQVAKETAAVVITNQRRLPDILSGDRECIICTDTKPVSDFPTAAITKACAHEPTTCLVCVATSIQTDLSNRLWNEIKCPECRALLEYDDVQRFADDETKERYQTLSFRSAISTSDNFVWCTSGCGYGQVHEGGASSPIVSCRLCAHRSCFYHKVAWHENLTCEEYDTLLADPANFRSRFDIENEEAQLAAAARQAQEDADRVFAQSLLAEEQRAAAEERAARERAKREEREAAERAARETREREMREAAARKKQEEDASSRTVGSTTKPCPGCRSPIEKNEGW</sequence>
<feature type="compositionally biased region" description="Low complexity" evidence="10">
    <location>
        <begin position="53"/>
        <end position="82"/>
    </location>
</feature>
<dbReference type="PROSITE" id="PS51873">
    <property type="entry name" value="TRIAD"/>
    <property type="match status" value="1"/>
</dbReference>
<feature type="domain" description="RING-type" evidence="11">
    <location>
        <begin position="265"/>
        <end position="319"/>
    </location>
</feature>
<feature type="region of interest" description="Disordered" evidence="10">
    <location>
        <begin position="166"/>
        <end position="194"/>
    </location>
</feature>
<feature type="domain" description="RING-type" evidence="12">
    <location>
        <begin position="261"/>
        <end position="520"/>
    </location>
</feature>
<keyword evidence="3" id="KW-0808">Transferase</keyword>
<feature type="compositionally biased region" description="Low complexity" evidence="10">
    <location>
        <begin position="184"/>
        <end position="194"/>
    </location>
</feature>
<dbReference type="Gene3D" id="1.20.120.1750">
    <property type="match status" value="1"/>
</dbReference>
<keyword evidence="14" id="KW-1185">Reference proteome</keyword>
<evidence type="ECO:0000256" key="2">
    <source>
        <dbReference type="ARBA" id="ARBA00012251"/>
    </source>
</evidence>
<dbReference type="EC" id="2.3.2.31" evidence="2"/>
<evidence type="ECO:0000256" key="6">
    <source>
        <dbReference type="ARBA" id="ARBA00022771"/>
    </source>
</evidence>
<dbReference type="GO" id="GO:0016567">
    <property type="term" value="P:protein ubiquitination"/>
    <property type="evidence" value="ECO:0007669"/>
    <property type="project" value="InterPro"/>
</dbReference>
<evidence type="ECO:0000256" key="5">
    <source>
        <dbReference type="ARBA" id="ARBA00022737"/>
    </source>
</evidence>
<keyword evidence="7" id="KW-0833">Ubl conjugation pathway</keyword>
<dbReference type="EMBL" id="JAUEPN010000006">
    <property type="protein sequence ID" value="KAK3293632.1"/>
    <property type="molecule type" value="Genomic_DNA"/>
</dbReference>
<evidence type="ECO:0000259" key="11">
    <source>
        <dbReference type="PROSITE" id="PS50089"/>
    </source>
</evidence>
<dbReference type="InterPro" id="IPR001841">
    <property type="entry name" value="Znf_RING"/>
</dbReference>
<keyword evidence="4" id="KW-0479">Metal-binding</keyword>
<dbReference type="Proteomes" id="UP001278766">
    <property type="component" value="Unassembled WGS sequence"/>
</dbReference>
<protein>
    <recommendedName>
        <fullName evidence="2">RBR-type E3 ubiquitin transferase</fullName>
        <ecNumber evidence="2">2.3.2.31</ecNumber>
    </recommendedName>
</protein>
<feature type="region of interest" description="Disordered" evidence="10">
    <location>
        <begin position="451"/>
        <end position="520"/>
    </location>
</feature>
<gene>
    <name evidence="13" type="ORF">B0H64DRAFT_217464</name>
</gene>
<evidence type="ECO:0000256" key="3">
    <source>
        <dbReference type="ARBA" id="ARBA00022679"/>
    </source>
</evidence>
<dbReference type="PANTHER" id="PTHR11685">
    <property type="entry name" value="RBR FAMILY RING FINGER AND IBR DOMAIN-CONTAINING"/>
    <property type="match status" value="1"/>
</dbReference>
<dbReference type="GO" id="GO:0061630">
    <property type="term" value="F:ubiquitin protein ligase activity"/>
    <property type="evidence" value="ECO:0007669"/>
    <property type="project" value="UniProtKB-EC"/>
</dbReference>
<evidence type="ECO:0000256" key="8">
    <source>
        <dbReference type="ARBA" id="ARBA00022833"/>
    </source>
</evidence>
<evidence type="ECO:0000256" key="1">
    <source>
        <dbReference type="ARBA" id="ARBA00001798"/>
    </source>
</evidence>
<dbReference type="SMART" id="SM00647">
    <property type="entry name" value="IBR"/>
    <property type="match status" value="1"/>
</dbReference>
<dbReference type="GeneID" id="87836473"/>
<accession>A0AAE0HBR0</accession>